<dbReference type="InterPro" id="IPR015422">
    <property type="entry name" value="PyrdxlP-dep_Trfase_small"/>
</dbReference>
<reference evidence="14" key="1">
    <citation type="journal article" date="2022" name="Front. Microbiol.">
        <title>New perspectives on an old grouping: The genomic and phenotypic variability of Oxalobacter formigenes and the implications for calcium oxalate stone prevention.</title>
        <authorList>
            <person name="Chmiel J.A."/>
            <person name="Carr C."/>
            <person name="Stuivenberg G.A."/>
            <person name="Venema R."/>
            <person name="Chanyi R.M."/>
            <person name="Al K.F."/>
            <person name="Giguere D."/>
            <person name="Say H."/>
            <person name="Akouris P.P."/>
            <person name="Dominguez Romero S.A."/>
            <person name="Kwong A."/>
            <person name="Tai V."/>
            <person name="Koval S.F."/>
            <person name="Razvi H."/>
            <person name="Bjazevic J."/>
            <person name="Burton J.P."/>
        </authorList>
    </citation>
    <scope>NUCLEOTIDE SEQUENCE</scope>
    <source>
        <strain evidence="14">HOxNP-1</strain>
    </source>
</reference>
<comment type="cofactor">
    <cofactor evidence="1 11">
        <name>pyridoxal 5'-phosphate</name>
        <dbReference type="ChEBI" id="CHEBI:597326"/>
    </cofactor>
</comment>
<dbReference type="HAMAP" id="MF_01023">
    <property type="entry name" value="HisC_aminotrans_2"/>
    <property type="match status" value="1"/>
</dbReference>
<dbReference type="EMBL" id="CP098248">
    <property type="protein sequence ID" value="WAV97160.1"/>
    <property type="molecule type" value="Genomic_DNA"/>
</dbReference>
<comment type="catalytic activity">
    <reaction evidence="10 11">
        <text>L-histidinol phosphate + 2-oxoglutarate = 3-(imidazol-4-yl)-2-oxopropyl phosphate + L-glutamate</text>
        <dbReference type="Rhea" id="RHEA:23744"/>
        <dbReference type="ChEBI" id="CHEBI:16810"/>
        <dbReference type="ChEBI" id="CHEBI:29985"/>
        <dbReference type="ChEBI" id="CHEBI:57766"/>
        <dbReference type="ChEBI" id="CHEBI:57980"/>
        <dbReference type="EC" id="2.6.1.9"/>
    </reaction>
</comment>
<gene>
    <name evidence="11 13" type="primary">hisC</name>
    <name evidence="14" type="ORF">NB645_10335</name>
    <name evidence="13" type="ORF">NB646_01045</name>
</gene>
<dbReference type="EC" id="2.6.1.9" evidence="11"/>
<dbReference type="Pfam" id="PF00155">
    <property type="entry name" value="Aminotran_1_2"/>
    <property type="match status" value="1"/>
</dbReference>
<keyword evidence="9 11" id="KW-0368">Histidine biosynthesis</keyword>
<comment type="subunit">
    <text evidence="4 11">Homodimer.</text>
</comment>
<protein>
    <recommendedName>
        <fullName evidence="11">Histidinol-phosphate aminotransferase</fullName>
        <ecNumber evidence="11">2.6.1.9</ecNumber>
    </recommendedName>
    <alternativeName>
        <fullName evidence="11">Imidazole acetol-phosphate transaminase</fullName>
    </alternativeName>
</protein>
<evidence type="ECO:0000256" key="3">
    <source>
        <dbReference type="ARBA" id="ARBA00007970"/>
    </source>
</evidence>
<evidence type="ECO:0000256" key="4">
    <source>
        <dbReference type="ARBA" id="ARBA00011738"/>
    </source>
</evidence>
<evidence type="ECO:0000256" key="8">
    <source>
        <dbReference type="ARBA" id="ARBA00022898"/>
    </source>
</evidence>
<name>A0A9E9NX56_9BURK</name>
<reference evidence="13" key="2">
    <citation type="journal article" date="2022" name="Front. Microbiol.">
        <title>New perspectives on an old grouping: The genomic and phenotypic variability of Oxalobacter formigenes and the implications for calcium oxalate stone prevention.</title>
        <authorList>
            <person name="Chmiel J.A."/>
            <person name="Carr C."/>
            <person name="Stuivenberg G.A."/>
            <person name="Venema R."/>
            <person name="Chanyi R.M."/>
            <person name="Al K.F."/>
            <person name="Giguere D."/>
            <person name="Say H."/>
            <person name="Akouris P.P."/>
            <person name="Dominguez Romero S.A."/>
            <person name="Kwong A."/>
            <person name="Tai V."/>
            <person name="Koval S.F."/>
            <person name="Razvi H."/>
            <person name="Bjazevic J."/>
            <person name="Burton J.P."/>
        </authorList>
    </citation>
    <scope>NUCLEOTIDE SEQUENCE</scope>
    <source>
        <strain evidence="13">OxK</strain>
    </source>
</reference>
<evidence type="ECO:0000256" key="9">
    <source>
        <dbReference type="ARBA" id="ARBA00023102"/>
    </source>
</evidence>
<accession>A0A9E9NX56</accession>
<dbReference type="PANTHER" id="PTHR42885:SF2">
    <property type="entry name" value="HISTIDINOL-PHOSPHATE AMINOTRANSFERASE"/>
    <property type="match status" value="1"/>
</dbReference>
<dbReference type="CDD" id="cd00609">
    <property type="entry name" value="AAT_like"/>
    <property type="match status" value="1"/>
</dbReference>
<evidence type="ECO:0000256" key="5">
    <source>
        <dbReference type="ARBA" id="ARBA00022576"/>
    </source>
</evidence>
<dbReference type="Proteomes" id="UP001164794">
    <property type="component" value="Chromosome"/>
</dbReference>
<comment type="similarity">
    <text evidence="3 11">Belongs to the class-II pyridoxal-phosphate-dependent aminotransferase family. Histidinol-phosphate aminotransferase subfamily.</text>
</comment>
<evidence type="ECO:0000259" key="12">
    <source>
        <dbReference type="Pfam" id="PF00155"/>
    </source>
</evidence>
<dbReference type="NCBIfam" id="TIGR01141">
    <property type="entry name" value="hisC"/>
    <property type="match status" value="1"/>
</dbReference>
<dbReference type="RefSeq" id="WP_269264628.1">
    <property type="nucleotide sequence ID" value="NZ_CP098248.1"/>
</dbReference>
<keyword evidence="5 11" id="KW-0032">Aminotransferase</keyword>
<dbReference type="GO" id="GO:0030170">
    <property type="term" value="F:pyridoxal phosphate binding"/>
    <property type="evidence" value="ECO:0007669"/>
    <property type="project" value="InterPro"/>
</dbReference>
<dbReference type="InterPro" id="IPR004839">
    <property type="entry name" value="Aminotransferase_I/II_large"/>
</dbReference>
<feature type="modified residue" description="N6-(pyridoxal phosphate)lysine" evidence="11">
    <location>
        <position position="220"/>
    </location>
</feature>
<evidence type="ECO:0000256" key="1">
    <source>
        <dbReference type="ARBA" id="ARBA00001933"/>
    </source>
</evidence>
<evidence type="ECO:0000313" key="15">
    <source>
        <dbReference type="Proteomes" id="UP001164794"/>
    </source>
</evidence>
<dbReference type="Proteomes" id="UP001164819">
    <property type="component" value="Chromosome"/>
</dbReference>
<feature type="domain" description="Aminotransferase class I/classII large" evidence="12">
    <location>
        <begin position="27"/>
        <end position="353"/>
    </location>
</feature>
<dbReference type="Gene3D" id="3.40.640.10">
    <property type="entry name" value="Type I PLP-dependent aspartate aminotransferase-like (Major domain)"/>
    <property type="match status" value="1"/>
</dbReference>
<evidence type="ECO:0000256" key="11">
    <source>
        <dbReference type="HAMAP-Rule" id="MF_01023"/>
    </source>
</evidence>
<keyword evidence="8 11" id="KW-0663">Pyridoxal phosphate</keyword>
<dbReference type="GO" id="GO:0000105">
    <property type="term" value="P:L-histidine biosynthetic process"/>
    <property type="evidence" value="ECO:0007669"/>
    <property type="project" value="UniProtKB-UniRule"/>
</dbReference>
<evidence type="ECO:0000256" key="10">
    <source>
        <dbReference type="ARBA" id="ARBA00047481"/>
    </source>
</evidence>
<dbReference type="GO" id="GO:0004400">
    <property type="term" value="F:histidinol-phosphate transaminase activity"/>
    <property type="evidence" value="ECO:0007669"/>
    <property type="project" value="UniProtKB-UniRule"/>
</dbReference>
<dbReference type="InterPro" id="IPR015421">
    <property type="entry name" value="PyrdxlP-dep_Trfase_major"/>
</dbReference>
<dbReference type="SUPFAM" id="SSF53383">
    <property type="entry name" value="PLP-dependent transferases"/>
    <property type="match status" value="1"/>
</dbReference>
<comment type="pathway">
    <text evidence="2 11">Amino-acid biosynthesis; L-histidine biosynthesis; L-histidine from 5-phospho-alpha-D-ribose 1-diphosphate: step 7/9.</text>
</comment>
<dbReference type="InterPro" id="IPR015424">
    <property type="entry name" value="PyrdxlP-dep_Trfase"/>
</dbReference>
<dbReference type="Gene3D" id="3.90.1150.10">
    <property type="entry name" value="Aspartate Aminotransferase, domain 1"/>
    <property type="match status" value="1"/>
</dbReference>
<dbReference type="InterPro" id="IPR005861">
    <property type="entry name" value="HisP_aminotrans"/>
</dbReference>
<keyword evidence="6 11" id="KW-0028">Amino-acid biosynthesis</keyword>
<keyword evidence="15" id="KW-1185">Reference proteome</keyword>
<evidence type="ECO:0000313" key="14">
    <source>
        <dbReference type="EMBL" id="WAV97160.1"/>
    </source>
</evidence>
<organism evidence="13">
    <name type="scientific">Oxalobacter aliiformigenes</name>
    <dbReference type="NCBI Taxonomy" id="2946593"/>
    <lineage>
        <taxon>Bacteria</taxon>
        <taxon>Pseudomonadati</taxon>
        <taxon>Pseudomonadota</taxon>
        <taxon>Betaproteobacteria</taxon>
        <taxon>Burkholderiales</taxon>
        <taxon>Oxalobacteraceae</taxon>
        <taxon>Oxalobacter</taxon>
    </lineage>
</organism>
<dbReference type="EMBL" id="CP098251">
    <property type="protein sequence ID" value="WAV91383.1"/>
    <property type="molecule type" value="Genomic_DNA"/>
</dbReference>
<keyword evidence="7 11" id="KW-0808">Transferase</keyword>
<evidence type="ECO:0000256" key="7">
    <source>
        <dbReference type="ARBA" id="ARBA00022679"/>
    </source>
</evidence>
<evidence type="ECO:0000256" key="6">
    <source>
        <dbReference type="ARBA" id="ARBA00022605"/>
    </source>
</evidence>
<evidence type="ECO:0000313" key="13">
    <source>
        <dbReference type="EMBL" id="WAV91383.1"/>
    </source>
</evidence>
<proteinExistence type="inferred from homology"/>
<dbReference type="PANTHER" id="PTHR42885">
    <property type="entry name" value="HISTIDINOL-PHOSPHATE AMINOTRANSFERASE-RELATED"/>
    <property type="match status" value="1"/>
</dbReference>
<dbReference type="AlphaFoldDB" id="A0A9E9NX56"/>
<sequence>MSLIDQVIRPDVRAMSAYAVADSEGFLKLDAMENPYTLPQALKVELASRLVNVALNRYPVPSYTNLKAKICRCMGIPEGYGIMLGNGSDELISLVAQACATKDHPAKMIAPVPGFVMYALSAQFAGMEFIGIPLKTDFTLDTEAMLSAIEEHRPAVVYLSQPHNPTGTLFEEKDVIRIIEAMSDKGIVISDEAYQPFAEASFMSKLPVYPNLVVMRTVSKLGLAGIRLGYMSATAELLAEFDKVRPPYNVNVLTEATAEFAMDHIDVFNRQAAIIRSEREKLAQALEKLPGVEVFPSRANFLLVRIPDANEVFEKLLSRKILIKNMGKMHTLLQNCLRITVSSPEENRQFLDQFSACIQ</sequence>
<evidence type="ECO:0000256" key="2">
    <source>
        <dbReference type="ARBA" id="ARBA00005011"/>
    </source>
</evidence>